<accession>A0A837IR12</accession>
<keyword evidence="1 4" id="KW-0479">Metal-binding</keyword>
<dbReference type="AlphaFoldDB" id="A0A837IR12"/>
<gene>
    <name evidence="7" type="ORF">UY25_C0001G0030</name>
</gene>
<dbReference type="GO" id="GO:0008270">
    <property type="term" value="F:zinc ion binding"/>
    <property type="evidence" value="ECO:0007669"/>
    <property type="project" value="InterPro"/>
</dbReference>
<reference evidence="7 8" key="1">
    <citation type="journal article" date="2015" name="Nature">
        <title>rRNA introns, odd ribosomes, and small enigmatic genomes across a large radiation of phyla.</title>
        <authorList>
            <person name="Brown C.T."/>
            <person name="Hug L.A."/>
            <person name="Thomas B.C."/>
            <person name="Sharon I."/>
            <person name="Castelle C.J."/>
            <person name="Singh A."/>
            <person name="Wilkins M.J."/>
            <person name="Williams K.H."/>
            <person name="Banfield J.F."/>
        </authorList>
    </citation>
    <scope>NUCLEOTIDE SEQUENCE [LARGE SCALE GENOMIC DNA]</scope>
</reference>
<sequence>MGEEFSVLQGGCGKQACLRRRAEYPAQKFYGQRHAITGRLVVLFVLRTTCPELHEGQFYLRLIYDNLKKTMNSISALTYDVKEDGWETSTGFIKREVTMPALDEKANPKDVLAVLLEIQYAGVCGTDRGIWNRQVFKELIHQTLERENKSTRILGHEFVGRVVEAGSQVENLYGIRVGDNVSGDSHVTCGRCFQCRVGEEEVCQDQAILGISTDGIFSKYAKISAKNLWQVDFSRIRPEICAMLDPFGNAVHSCSKVELRGKRVAVLGCGPIGMFTVLLARAFGAVKIVAVDILEANLNTAKELGAHEVVLLRKRDDIEADPGLLQRIRELTYDKGVDVTFEMAGPNASVNNALAITRGGGEVVLFGLKDGDFVIPEFKDAIVKGLTLYGVIGRQIFQTWQTSQRMLSDKTNGIQEKVWKHILKEGRDTIIPLDSYSKELFEQKMAEHAKILIKF</sequence>
<keyword evidence="3" id="KW-0560">Oxidoreductase</keyword>
<protein>
    <submittedName>
        <fullName evidence="7">Threonine 3-dehydrogenase</fullName>
    </submittedName>
</protein>
<feature type="domain" description="Alcohol dehydrogenase-like N-terminal" evidence="6">
    <location>
        <begin position="114"/>
        <end position="231"/>
    </location>
</feature>
<comment type="caution">
    <text evidence="7">The sequence shown here is derived from an EMBL/GenBank/DDBJ whole genome shotgun (WGS) entry which is preliminary data.</text>
</comment>
<keyword evidence="2 4" id="KW-0862">Zinc</keyword>
<evidence type="ECO:0000256" key="4">
    <source>
        <dbReference type="RuleBase" id="RU361277"/>
    </source>
</evidence>
<evidence type="ECO:0000256" key="3">
    <source>
        <dbReference type="ARBA" id="ARBA00023002"/>
    </source>
</evidence>
<dbReference type="InterPro" id="IPR036291">
    <property type="entry name" value="NAD(P)-bd_dom_sf"/>
</dbReference>
<dbReference type="SUPFAM" id="SSF50129">
    <property type="entry name" value="GroES-like"/>
    <property type="match status" value="1"/>
</dbReference>
<name>A0A837IR12_9BACT</name>
<evidence type="ECO:0000313" key="7">
    <source>
        <dbReference type="EMBL" id="KKU93537.1"/>
    </source>
</evidence>
<dbReference type="InterPro" id="IPR050129">
    <property type="entry name" value="Zn_alcohol_dh"/>
</dbReference>
<evidence type="ECO:0000259" key="5">
    <source>
        <dbReference type="Pfam" id="PF00107"/>
    </source>
</evidence>
<dbReference type="InterPro" id="IPR002328">
    <property type="entry name" value="ADH_Zn_CS"/>
</dbReference>
<dbReference type="InterPro" id="IPR013154">
    <property type="entry name" value="ADH-like_N"/>
</dbReference>
<dbReference type="Pfam" id="PF08240">
    <property type="entry name" value="ADH_N"/>
    <property type="match status" value="1"/>
</dbReference>
<dbReference type="Proteomes" id="UP000034462">
    <property type="component" value="Unassembled WGS sequence"/>
</dbReference>
<proteinExistence type="inferred from homology"/>
<dbReference type="PANTHER" id="PTHR43401:SF2">
    <property type="entry name" value="L-THREONINE 3-DEHYDROGENASE"/>
    <property type="match status" value="1"/>
</dbReference>
<comment type="cofactor">
    <cofactor evidence="4">
        <name>Zn(2+)</name>
        <dbReference type="ChEBI" id="CHEBI:29105"/>
    </cofactor>
</comment>
<evidence type="ECO:0000259" key="6">
    <source>
        <dbReference type="Pfam" id="PF08240"/>
    </source>
</evidence>
<dbReference type="Gene3D" id="3.40.50.720">
    <property type="entry name" value="NAD(P)-binding Rossmann-like Domain"/>
    <property type="match status" value="1"/>
</dbReference>
<evidence type="ECO:0000313" key="8">
    <source>
        <dbReference type="Proteomes" id="UP000034462"/>
    </source>
</evidence>
<dbReference type="PANTHER" id="PTHR43401">
    <property type="entry name" value="L-THREONINE 3-DEHYDROGENASE"/>
    <property type="match status" value="1"/>
</dbReference>
<dbReference type="Gene3D" id="3.90.180.10">
    <property type="entry name" value="Medium-chain alcohol dehydrogenases, catalytic domain"/>
    <property type="match status" value="1"/>
</dbReference>
<feature type="domain" description="Alcohol dehydrogenase-like C-terminal" evidence="5">
    <location>
        <begin position="271"/>
        <end position="406"/>
    </location>
</feature>
<dbReference type="InterPro" id="IPR013149">
    <property type="entry name" value="ADH-like_C"/>
</dbReference>
<comment type="similarity">
    <text evidence="4">Belongs to the zinc-containing alcohol dehydrogenase family.</text>
</comment>
<dbReference type="Pfam" id="PF00107">
    <property type="entry name" value="ADH_zinc_N"/>
    <property type="match status" value="1"/>
</dbReference>
<dbReference type="SUPFAM" id="SSF51735">
    <property type="entry name" value="NAD(P)-binding Rossmann-fold domains"/>
    <property type="match status" value="1"/>
</dbReference>
<dbReference type="PROSITE" id="PS00059">
    <property type="entry name" value="ADH_ZINC"/>
    <property type="match status" value="1"/>
</dbReference>
<evidence type="ECO:0000256" key="2">
    <source>
        <dbReference type="ARBA" id="ARBA00022833"/>
    </source>
</evidence>
<evidence type="ECO:0000256" key="1">
    <source>
        <dbReference type="ARBA" id="ARBA00022723"/>
    </source>
</evidence>
<dbReference type="EMBL" id="LCPH01000001">
    <property type="protein sequence ID" value="KKU93537.1"/>
    <property type="molecule type" value="Genomic_DNA"/>
</dbReference>
<dbReference type="InterPro" id="IPR011032">
    <property type="entry name" value="GroES-like_sf"/>
</dbReference>
<dbReference type="GO" id="GO:0016491">
    <property type="term" value="F:oxidoreductase activity"/>
    <property type="evidence" value="ECO:0007669"/>
    <property type="project" value="UniProtKB-KW"/>
</dbReference>
<organism evidence="7 8">
    <name type="scientific">Candidatus Yanofskybacteria bacterium GW2011_GWC1_48_11</name>
    <dbReference type="NCBI Taxonomy" id="1619027"/>
    <lineage>
        <taxon>Bacteria</taxon>
        <taxon>Candidatus Yanofskyibacteriota</taxon>
    </lineage>
</organism>